<dbReference type="Proteomes" id="UP000051020">
    <property type="component" value="Unassembled WGS sequence"/>
</dbReference>
<dbReference type="SUPFAM" id="SSF56601">
    <property type="entry name" value="beta-lactamase/transpeptidase-like"/>
    <property type="match status" value="1"/>
</dbReference>
<dbReference type="InterPro" id="IPR012338">
    <property type="entry name" value="Beta-lactam/transpept-like"/>
</dbReference>
<dbReference type="EMBL" id="AZCU01000001">
    <property type="protein sequence ID" value="KRK26892.1"/>
    <property type="molecule type" value="Genomic_DNA"/>
</dbReference>
<organism evidence="1 2">
    <name type="scientific">Lactiplantibacillus pentosus DSM 20314</name>
    <dbReference type="NCBI Taxonomy" id="1423791"/>
    <lineage>
        <taxon>Bacteria</taxon>
        <taxon>Bacillati</taxon>
        <taxon>Bacillota</taxon>
        <taxon>Bacilli</taxon>
        <taxon>Lactobacillales</taxon>
        <taxon>Lactobacillaceae</taxon>
        <taxon>Lactiplantibacillus</taxon>
    </lineage>
</organism>
<evidence type="ECO:0000313" key="2">
    <source>
        <dbReference type="Proteomes" id="UP000051020"/>
    </source>
</evidence>
<sequence>MQKKKIFTFFLSLVIVALTVGLFVSVQHVKDKGIAKQQDELKRTDLAMSLNSRTNLGYNDMPEKNKIKITRVYDAMQKDNFFGMYIGVKNNQMLFSGSNGYSNASTGKKFNMASMFDGGGYQGYLNNAMIIRFIDQGKLKESTKLSEYIPALKRAGDVSVRQLLVDGSNLFISKELSKSGNTTTTLSNSAFKRVSSDGLVSADGFIKARLIAGVMHSSYRAAFKKIITNHFDLMNTEIQNTSTKRQATDVIGYKYHRKNGLPDQSQQVKASVVLQGVNQLKISVPDILITYKEISNNKYFSKKYNDLWKKSLQRSSLALDETKKGSTIKLAGNKQQIVIQADFQSKTIIAVAENFPNTKLTTSSLMEKLSHALNK</sequence>
<dbReference type="RefSeq" id="WP_050338882.1">
    <property type="nucleotide sequence ID" value="NZ_AZCU01000001.1"/>
</dbReference>
<gene>
    <name evidence="1" type="ORF">FD24_GL000021</name>
</gene>
<name>A0A837RDL4_LACPE</name>
<dbReference type="GeneID" id="49393453"/>
<evidence type="ECO:0000313" key="1">
    <source>
        <dbReference type="EMBL" id="KRK26892.1"/>
    </source>
</evidence>
<evidence type="ECO:0008006" key="3">
    <source>
        <dbReference type="Google" id="ProtNLM"/>
    </source>
</evidence>
<dbReference type="Gene3D" id="3.40.710.10">
    <property type="entry name" value="DD-peptidase/beta-lactamase superfamily"/>
    <property type="match status" value="1"/>
</dbReference>
<proteinExistence type="predicted"/>
<dbReference type="AlphaFoldDB" id="A0A837RDL4"/>
<comment type="caution">
    <text evidence="1">The sequence shown here is derived from an EMBL/GenBank/DDBJ whole genome shotgun (WGS) entry which is preliminary data.</text>
</comment>
<accession>A0A837RDL4</accession>
<reference evidence="1 2" key="1">
    <citation type="journal article" date="2015" name="Genome Announc.">
        <title>Expanding the biotechnology potential of lactobacilli through comparative genomics of 213 strains and associated genera.</title>
        <authorList>
            <person name="Sun Z."/>
            <person name="Harris H.M."/>
            <person name="McCann A."/>
            <person name="Guo C."/>
            <person name="Argimon S."/>
            <person name="Zhang W."/>
            <person name="Yang X."/>
            <person name="Jeffery I.B."/>
            <person name="Cooney J.C."/>
            <person name="Kagawa T.F."/>
            <person name="Liu W."/>
            <person name="Song Y."/>
            <person name="Salvetti E."/>
            <person name="Wrobel A."/>
            <person name="Rasinkangas P."/>
            <person name="Parkhill J."/>
            <person name="Rea M.C."/>
            <person name="O'Sullivan O."/>
            <person name="Ritari J."/>
            <person name="Douillard F.P."/>
            <person name="Paul Ross R."/>
            <person name="Yang R."/>
            <person name="Briner A.E."/>
            <person name="Felis G.E."/>
            <person name="de Vos W.M."/>
            <person name="Barrangou R."/>
            <person name="Klaenhammer T.R."/>
            <person name="Caufield P.W."/>
            <person name="Cui Y."/>
            <person name="Zhang H."/>
            <person name="O'Toole P.W."/>
        </authorList>
    </citation>
    <scope>NUCLEOTIDE SEQUENCE [LARGE SCALE GENOMIC DNA]</scope>
    <source>
        <strain evidence="1 2">DSM 20314</strain>
    </source>
</reference>
<protein>
    <recommendedName>
        <fullName evidence="3">Beta-lactamase class C related penicillin binding protein</fullName>
    </recommendedName>
</protein>